<keyword evidence="4" id="KW-1185">Reference proteome</keyword>
<evidence type="ECO:0000256" key="2">
    <source>
        <dbReference type="ARBA" id="ARBA00022946"/>
    </source>
</evidence>
<evidence type="ECO:0000313" key="3">
    <source>
        <dbReference type="EMBL" id="CRK98188.1"/>
    </source>
</evidence>
<accession>A0A1J1IF61</accession>
<evidence type="ECO:0000256" key="1">
    <source>
        <dbReference type="ARBA" id="ARBA00007692"/>
    </source>
</evidence>
<dbReference type="PANTHER" id="PTHR15437:SF7">
    <property type="entry name" value="TRANSCRIPTION TERMINATION FACTOR 5, MITOCHONDRIAL"/>
    <property type="match status" value="1"/>
</dbReference>
<comment type="similarity">
    <text evidence="1">Belongs to the mTERF family.</text>
</comment>
<dbReference type="PANTHER" id="PTHR15437">
    <property type="entry name" value="TRANSCRIPTION TERMINATION FACTOR, MITOCHONDRIAL"/>
    <property type="match status" value="1"/>
</dbReference>
<dbReference type="InterPro" id="IPR003690">
    <property type="entry name" value="MTERF"/>
</dbReference>
<gene>
    <name evidence="3" type="primary">putative GK22788</name>
    <name evidence="3" type="ORF">CLUMA_CG011553</name>
</gene>
<dbReference type="EMBL" id="CVRI01000047">
    <property type="protein sequence ID" value="CRK98188.1"/>
    <property type="molecule type" value="Genomic_DNA"/>
</dbReference>
<evidence type="ECO:0000313" key="4">
    <source>
        <dbReference type="Proteomes" id="UP000183832"/>
    </source>
</evidence>
<reference evidence="3 4" key="1">
    <citation type="submission" date="2015-04" db="EMBL/GenBank/DDBJ databases">
        <authorList>
            <person name="Syromyatnikov M.Y."/>
            <person name="Popov V.N."/>
        </authorList>
    </citation>
    <scope>NUCLEOTIDE SEQUENCE [LARGE SCALE GENOMIC DNA]</scope>
</reference>
<dbReference type="SMART" id="SM00733">
    <property type="entry name" value="Mterf"/>
    <property type="match status" value="4"/>
</dbReference>
<keyword evidence="2" id="KW-0809">Transit peptide</keyword>
<dbReference type="Gene3D" id="1.25.70.10">
    <property type="entry name" value="Transcription termination factor 3, mitochondrial"/>
    <property type="match status" value="2"/>
</dbReference>
<dbReference type="GO" id="GO:0003676">
    <property type="term" value="F:nucleic acid binding"/>
    <property type="evidence" value="ECO:0007669"/>
    <property type="project" value="InterPro"/>
</dbReference>
<protein>
    <submittedName>
        <fullName evidence="3">CLUMA_CG011553, isoform A</fullName>
    </submittedName>
</protein>
<dbReference type="GO" id="GO:0006393">
    <property type="term" value="P:termination of mitochondrial transcription"/>
    <property type="evidence" value="ECO:0007669"/>
    <property type="project" value="TreeGrafter"/>
</dbReference>
<sequence length="551" mass="65343">MLNIFKTSSRFFRVLNYCHQRNLSVDLNQKSYIKEGGRNIVDFYLNLLDLNTRKAVELVQKHPELWRENVDFYEINNTVQYLKANKMTNDDILNYPSCMLLSRMTLMNRKQVLHECGFQKLQIYLFHRFLVIMKKEINRLKAFNYIPQKKNVVEDMLKHLDVPITFKEKVNEEMSLQEIRKKIINLYLARKLQMTEEDITKTFHIYQRLKHRSLDSIVRIIDVMENKLGYQREKIISNAFLLHACPDNLIRMLTEVPYIGNTPIEKILIQRPKIVMTSVDTIKKILEHLKSFEICESALLKCTGILTLGADTVYNRLVQLRNIEEFNVLRRHPRILFLIYFQNKAKNRLDYLKQIKVGCASIHLLSSTSETFEKYARSGTDKTKGHDILFYIAKVLNKDRDVVRSQLSRHPYWLHVPLLNVKTAFEYLRYKKFKSEDISLNIVLLLYPVERIEQKLKNILELQVEKCEENMILGPPALRLSKIQLLSLCLYSIEFDFHFSGDGIWEVNKHDQKQDIYNAPLPIIQKQNFRKYKVSHLKRNQEDLAVEKNIV</sequence>
<organism evidence="3 4">
    <name type="scientific">Clunio marinus</name>
    <dbReference type="NCBI Taxonomy" id="568069"/>
    <lineage>
        <taxon>Eukaryota</taxon>
        <taxon>Metazoa</taxon>
        <taxon>Ecdysozoa</taxon>
        <taxon>Arthropoda</taxon>
        <taxon>Hexapoda</taxon>
        <taxon>Insecta</taxon>
        <taxon>Pterygota</taxon>
        <taxon>Neoptera</taxon>
        <taxon>Endopterygota</taxon>
        <taxon>Diptera</taxon>
        <taxon>Nematocera</taxon>
        <taxon>Chironomoidea</taxon>
        <taxon>Chironomidae</taxon>
        <taxon>Clunio</taxon>
    </lineage>
</organism>
<dbReference type="OrthoDB" id="10064535at2759"/>
<dbReference type="AlphaFoldDB" id="A0A1J1IF61"/>
<dbReference type="InterPro" id="IPR038538">
    <property type="entry name" value="MTERF_sf"/>
</dbReference>
<name>A0A1J1IF61_9DIPT</name>
<dbReference type="STRING" id="568069.A0A1J1IF61"/>
<dbReference type="GO" id="GO:0005759">
    <property type="term" value="C:mitochondrial matrix"/>
    <property type="evidence" value="ECO:0007669"/>
    <property type="project" value="TreeGrafter"/>
</dbReference>
<dbReference type="Proteomes" id="UP000183832">
    <property type="component" value="Unassembled WGS sequence"/>
</dbReference>
<proteinExistence type="inferred from homology"/>